<dbReference type="Pfam" id="PF00589">
    <property type="entry name" value="Phage_integrase"/>
    <property type="match status" value="1"/>
</dbReference>
<evidence type="ECO:0000313" key="6">
    <source>
        <dbReference type="EMBL" id="NKQ59203.1"/>
    </source>
</evidence>
<accession>A0ABX1JHC5</accession>
<feature type="region of interest" description="Disordered" evidence="4">
    <location>
        <begin position="381"/>
        <end position="403"/>
    </location>
</feature>
<dbReference type="InterPro" id="IPR011010">
    <property type="entry name" value="DNA_brk_join_enz"/>
</dbReference>
<keyword evidence="2" id="KW-0229">DNA integration</keyword>
<dbReference type="RefSeq" id="WP_168523759.1">
    <property type="nucleotide sequence ID" value="NZ_JAAXLS010000083.1"/>
</dbReference>
<comment type="subcellular location">
    <subcellularLocation>
        <location evidence="1">Cytoplasm</location>
    </subcellularLocation>
</comment>
<comment type="caution">
    <text evidence="6">The sequence shown here is derived from an EMBL/GenBank/DDBJ whole genome shotgun (WGS) entry which is preliminary data.</text>
</comment>
<reference evidence="6 7" key="1">
    <citation type="submission" date="2020-04" db="EMBL/GenBank/DDBJ databases">
        <title>Novel species.</title>
        <authorList>
            <person name="Teo W.F.A."/>
            <person name="Lipun K."/>
            <person name="Srisuk N."/>
            <person name="Duangmal K."/>
        </authorList>
    </citation>
    <scope>NUCLEOTIDE SEQUENCE [LARGE SCALE GENOMIC DNA]</scope>
    <source>
        <strain evidence="6 7">K13G38</strain>
    </source>
</reference>
<dbReference type="InterPro" id="IPR002104">
    <property type="entry name" value="Integrase_catalytic"/>
</dbReference>
<evidence type="ECO:0000313" key="7">
    <source>
        <dbReference type="Proteomes" id="UP000715441"/>
    </source>
</evidence>
<evidence type="ECO:0000259" key="5">
    <source>
        <dbReference type="PROSITE" id="PS51898"/>
    </source>
</evidence>
<feature type="domain" description="Tyr recombinase" evidence="5">
    <location>
        <begin position="145"/>
        <end position="356"/>
    </location>
</feature>
<evidence type="ECO:0000256" key="1">
    <source>
        <dbReference type="ARBA" id="ARBA00004496"/>
    </source>
</evidence>
<dbReference type="InterPro" id="IPR050090">
    <property type="entry name" value="Tyrosine_recombinase_XerCD"/>
</dbReference>
<dbReference type="PROSITE" id="PS51898">
    <property type="entry name" value="TYR_RECOMBINASE"/>
    <property type="match status" value="1"/>
</dbReference>
<dbReference type="PANTHER" id="PTHR30349:SF77">
    <property type="entry name" value="TYROSINE RECOMBINASE XERC"/>
    <property type="match status" value="1"/>
</dbReference>
<dbReference type="SUPFAM" id="SSF56349">
    <property type="entry name" value="DNA breaking-rejoining enzymes"/>
    <property type="match status" value="1"/>
</dbReference>
<protein>
    <submittedName>
        <fullName evidence="6">Tyrosine-type recombinase/integrase</fullName>
    </submittedName>
</protein>
<keyword evidence="3" id="KW-0233">DNA recombination</keyword>
<dbReference type="EMBL" id="JAAXLS010000083">
    <property type="protein sequence ID" value="NKQ59203.1"/>
    <property type="molecule type" value="Genomic_DNA"/>
</dbReference>
<evidence type="ECO:0000256" key="2">
    <source>
        <dbReference type="ARBA" id="ARBA00022908"/>
    </source>
</evidence>
<evidence type="ECO:0000256" key="4">
    <source>
        <dbReference type="SAM" id="MobiDB-lite"/>
    </source>
</evidence>
<evidence type="ECO:0000256" key="3">
    <source>
        <dbReference type="ARBA" id="ARBA00023172"/>
    </source>
</evidence>
<dbReference type="Proteomes" id="UP000715441">
    <property type="component" value="Unassembled WGS sequence"/>
</dbReference>
<organism evidence="6 7">
    <name type="scientific">Amycolatopsis acididurans</name>
    <dbReference type="NCBI Taxonomy" id="2724524"/>
    <lineage>
        <taxon>Bacteria</taxon>
        <taxon>Bacillati</taxon>
        <taxon>Actinomycetota</taxon>
        <taxon>Actinomycetes</taxon>
        <taxon>Pseudonocardiales</taxon>
        <taxon>Pseudonocardiaceae</taxon>
        <taxon>Amycolatopsis</taxon>
    </lineage>
</organism>
<proteinExistence type="predicted"/>
<gene>
    <name evidence="6" type="ORF">HFP15_40830</name>
</gene>
<dbReference type="InterPro" id="IPR013762">
    <property type="entry name" value="Integrase-like_cat_sf"/>
</dbReference>
<name>A0ABX1JHC5_9PSEU</name>
<sequence>MSTVPGVATVHVVPGVSMLRPAEAVFEKTLQGFADHQRARRLSKDTVRQRLRIARQVRVVADGYPWEPVWNRGLFDRWSAMLADTVADSTMRKYQNDLALYLAYLSDPAYEWPQVCQELFGRFNSFALRDLNAVRHAQEYIGKPSGNRPLTREEIKRLFGCMEPEIQRLRTEGCKGALTAARDLALLTTLYGWGLRRREAARLETHDWRRQAKLPEFGDLAALAVRWGKPSAGQPPRRRMVISVWPWAVQTVRVYLANVRPLFYVDREDDGVMFPTERDEMISERAVNQRFQHWRELAGLPDYLGPHCLRHTYVTRLIESGYDGQFVTDQVGHSHAATTAIYTAVSSEFKNLKVREHLDAAEEAALQRAFAMAETEAEMDDDFNDDITEHASGEPARGRRRVR</sequence>
<dbReference type="PANTHER" id="PTHR30349">
    <property type="entry name" value="PHAGE INTEGRASE-RELATED"/>
    <property type="match status" value="1"/>
</dbReference>
<keyword evidence="7" id="KW-1185">Reference proteome</keyword>
<dbReference type="Gene3D" id="1.10.443.10">
    <property type="entry name" value="Intergrase catalytic core"/>
    <property type="match status" value="1"/>
</dbReference>